<evidence type="ECO:0000256" key="1">
    <source>
        <dbReference type="SAM" id="Phobius"/>
    </source>
</evidence>
<dbReference type="EMBL" id="JBHSWU010000009">
    <property type="protein sequence ID" value="MFC6723260.1"/>
    <property type="molecule type" value="Genomic_DNA"/>
</dbReference>
<protein>
    <submittedName>
        <fullName evidence="2">ABC transporter permease</fullName>
    </submittedName>
</protein>
<feature type="transmembrane region" description="Helical" evidence="1">
    <location>
        <begin position="50"/>
        <end position="74"/>
    </location>
</feature>
<organism evidence="2 3">
    <name type="scientific">Halobium palmae</name>
    <dbReference type="NCBI Taxonomy" id="1776492"/>
    <lineage>
        <taxon>Archaea</taxon>
        <taxon>Methanobacteriati</taxon>
        <taxon>Methanobacteriota</taxon>
        <taxon>Stenosarchaea group</taxon>
        <taxon>Halobacteria</taxon>
        <taxon>Halobacteriales</taxon>
        <taxon>Haloferacaceae</taxon>
        <taxon>Halobium</taxon>
    </lineage>
</organism>
<feature type="transmembrane region" description="Helical" evidence="1">
    <location>
        <begin position="249"/>
        <end position="269"/>
    </location>
</feature>
<dbReference type="GO" id="GO:0005886">
    <property type="term" value="C:plasma membrane"/>
    <property type="evidence" value="ECO:0007669"/>
    <property type="project" value="UniProtKB-SubCell"/>
</dbReference>
<feature type="transmembrane region" description="Helical" evidence="1">
    <location>
        <begin position="137"/>
        <end position="160"/>
    </location>
</feature>
<evidence type="ECO:0000313" key="2">
    <source>
        <dbReference type="EMBL" id="MFC6723260.1"/>
    </source>
</evidence>
<feature type="transmembrane region" description="Helical" evidence="1">
    <location>
        <begin position="172"/>
        <end position="193"/>
    </location>
</feature>
<dbReference type="Pfam" id="PF12679">
    <property type="entry name" value="ABC2_membrane_2"/>
    <property type="match status" value="1"/>
</dbReference>
<dbReference type="PANTHER" id="PTHR43471">
    <property type="entry name" value="ABC TRANSPORTER PERMEASE"/>
    <property type="match status" value="1"/>
</dbReference>
<feature type="transmembrane region" description="Helical" evidence="1">
    <location>
        <begin position="19"/>
        <end position="38"/>
    </location>
</feature>
<sequence>MKNALAVARQDLLDAYRSYLVWGVTGTYVVLAAIITYVTGGTAEPTTELALQGISLLTILLVPLVALVAGYLAIAGERESGTIRLLLGYPNSRAEVFFGKLISRLSIVGGAIVAALLAGAVVAFVRYPSVDVRMIVGYSAVTVLFTSAYVAVAVGVSAMVKSRSRAMASAVGFYFLFNVMWSVISPVTVPQIVVSTFGRFGVRVSAEIYQFLLALSPPVAYTNALELVSPTLTVTPASNMDVAYLEPEVMVLVLVGWIVAPLTLGYLRFRSAQLS</sequence>
<evidence type="ECO:0000313" key="3">
    <source>
        <dbReference type="Proteomes" id="UP001596328"/>
    </source>
</evidence>
<dbReference type="PANTHER" id="PTHR43471:SF1">
    <property type="entry name" value="ABC TRANSPORTER PERMEASE PROTEIN NOSY-RELATED"/>
    <property type="match status" value="1"/>
</dbReference>
<keyword evidence="3" id="KW-1185">Reference proteome</keyword>
<proteinExistence type="predicted"/>
<keyword evidence="1" id="KW-0812">Transmembrane</keyword>
<dbReference type="Proteomes" id="UP001596328">
    <property type="component" value="Unassembled WGS sequence"/>
</dbReference>
<name>A0ABD5RVI9_9EURY</name>
<dbReference type="AlphaFoldDB" id="A0ABD5RVI9"/>
<gene>
    <name evidence="2" type="ORF">ACFQE1_02395</name>
</gene>
<comment type="caution">
    <text evidence="2">The sequence shown here is derived from an EMBL/GenBank/DDBJ whole genome shotgun (WGS) entry which is preliminary data.</text>
</comment>
<keyword evidence="1" id="KW-0472">Membrane</keyword>
<accession>A0ABD5RVI9</accession>
<keyword evidence="1" id="KW-1133">Transmembrane helix</keyword>
<reference evidence="2 3" key="1">
    <citation type="journal article" date="2019" name="Int. J. Syst. Evol. Microbiol.">
        <title>The Global Catalogue of Microorganisms (GCM) 10K type strain sequencing project: providing services to taxonomists for standard genome sequencing and annotation.</title>
        <authorList>
            <consortium name="The Broad Institute Genomics Platform"/>
            <consortium name="The Broad Institute Genome Sequencing Center for Infectious Disease"/>
            <person name="Wu L."/>
            <person name="Ma J."/>
        </authorList>
    </citation>
    <scope>NUCLEOTIDE SEQUENCE [LARGE SCALE GENOMIC DNA]</scope>
    <source>
        <strain evidence="2 3">NBRC 111368</strain>
    </source>
</reference>
<feature type="transmembrane region" description="Helical" evidence="1">
    <location>
        <begin position="101"/>
        <end position="125"/>
    </location>
</feature>